<dbReference type="GO" id="GO:0030288">
    <property type="term" value="C:outer membrane-bounded periplasmic space"/>
    <property type="evidence" value="ECO:0007669"/>
    <property type="project" value="UniProtKB-ARBA"/>
</dbReference>
<comment type="caution">
    <text evidence="5">The sequence shown here is derived from an EMBL/GenBank/DDBJ whole genome shotgun (WGS) entry which is preliminary data.</text>
</comment>
<dbReference type="RefSeq" id="WP_163898741.1">
    <property type="nucleotide sequence ID" value="NZ_CP048426.1"/>
</dbReference>
<dbReference type="Proteomes" id="UP000477849">
    <property type="component" value="Unassembled WGS sequence"/>
</dbReference>
<dbReference type="EMBL" id="JAAKZH010000006">
    <property type="protein sequence ID" value="NGO65650.1"/>
    <property type="molecule type" value="Genomic_DNA"/>
</dbReference>
<dbReference type="CDD" id="cd08500">
    <property type="entry name" value="PBP2_NikA_DppA_OppA_like_4"/>
    <property type="match status" value="1"/>
</dbReference>
<keyword evidence="3" id="KW-0732">Signal</keyword>
<dbReference type="Gene3D" id="3.10.105.10">
    <property type="entry name" value="Dipeptide-binding Protein, Domain 3"/>
    <property type="match status" value="1"/>
</dbReference>
<evidence type="ECO:0000256" key="3">
    <source>
        <dbReference type="SAM" id="SignalP"/>
    </source>
</evidence>
<dbReference type="InterPro" id="IPR039424">
    <property type="entry name" value="SBP_5"/>
</dbReference>
<name>A0A6M1S8Z8_9HYPH</name>
<evidence type="ECO:0000259" key="4">
    <source>
        <dbReference type="Pfam" id="PF00496"/>
    </source>
</evidence>
<feature type="chain" id="PRO_5026919723" evidence="3">
    <location>
        <begin position="22"/>
        <end position="635"/>
    </location>
</feature>
<evidence type="ECO:0000313" key="6">
    <source>
        <dbReference type="Proteomes" id="UP000477849"/>
    </source>
</evidence>
<sequence length="635" mass="71899">MITRRTLLALMGSTMLPRISAATEVVDPDPLKTEVAEGTLPPLADRLPKVPRVVPLDGVDGTVTGRHGGTIKMLIASQRDIRYMPINSYSRLVGFDRHFNFGPDLLERYEVEGERVFTFYLRPGHRWSDGSPFTTEDFRYVWEDMFHNKELHKGGIPNVLRVQGKEPLFEVLDEFTVRYSWEDPNPDFLAELASPVATRLMLPAAYLKQFHPKYQTAERIAELIKQQRVDGWVSLHQKMSRTARPENPDLPTLDPWRGITAPPAGQFVFERNAYFHRVDGNGLQLPYIDRVVLNVSSGDLVAAKAAAGESDLQLTNIDFADYTFLKSAEKRGAIKVSLWKRIQGSRAALIPNLNCSDLIWRQTMRDVRVRRALSLAINRDEVNKAVFFGLGSPSANSILPESPLFRPEYRDAWATFDPDQANALLDEAGLVRDGEYGIRYLPDGRPCKLIIETTAETTFDTDVLELVTDHLWRIGFRIFTHVSHRELFRQRITSGETILALSPGLDNGVPTADMSPRELAPTNDDQIQWPLWGLHHLSGGGDGRPPDIPEAQALLDLFHEWREADAHDERVEIWHRMLSIFTQQVFTIGIVNAVPQPIVRSNRLRNLPNEGLYGFDPTSYLGVYMPDTFWLEGGV</sequence>
<dbReference type="Gene3D" id="3.40.190.10">
    <property type="entry name" value="Periplasmic binding protein-like II"/>
    <property type="match status" value="1"/>
</dbReference>
<gene>
    <name evidence="5" type="ORF">G6N76_18420</name>
</gene>
<accession>A0A6M1S8Z8</accession>
<comment type="subcellular location">
    <subcellularLocation>
        <location evidence="1">Periplasm</location>
    </subcellularLocation>
</comment>
<evidence type="ECO:0000256" key="1">
    <source>
        <dbReference type="ARBA" id="ARBA00004418"/>
    </source>
</evidence>
<dbReference type="GO" id="GO:0043190">
    <property type="term" value="C:ATP-binding cassette (ABC) transporter complex"/>
    <property type="evidence" value="ECO:0007669"/>
    <property type="project" value="InterPro"/>
</dbReference>
<dbReference type="GO" id="GO:1904680">
    <property type="term" value="F:peptide transmembrane transporter activity"/>
    <property type="evidence" value="ECO:0007669"/>
    <property type="project" value="TreeGrafter"/>
</dbReference>
<keyword evidence="6" id="KW-1185">Reference proteome</keyword>
<protein>
    <submittedName>
        <fullName evidence="5">ABC transporter substrate-binding protein</fullName>
    </submittedName>
</protein>
<dbReference type="PANTHER" id="PTHR30290">
    <property type="entry name" value="PERIPLASMIC BINDING COMPONENT OF ABC TRANSPORTER"/>
    <property type="match status" value="1"/>
</dbReference>
<dbReference type="GO" id="GO:0015833">
    <property type="term" value="P:peptide transport"/>
    <property type="evidence" value="ECO:0007669"/>
    <property type="project" value="TreeGrafter"/>
</dbReference>
<comment type="similarity">
    <text evidence="2">Belongs to the bacterial solute-binding protein 5 family.</text>
</comment>
<reference evidence="5 6" key="1">
    <citation type="submission" date="2020-02" db="EMBL/GenBank/DDBJ databases">
        <title>Genome sequence of the type strain CCBAU10050 of Rhizobium daejeonense.</title>
        <authorList>
            <person name="Gao J."/>
            <person name="Sun J."/>
        </authorList>
    </citation>
    <scope>NUCLEOTIDE SEQUENCE [LARGE SCALE GENOMIC DNA]</scope>
    <source>
        <strain evidence="5 6">CCBAU10050</strain>
    </source>
</reference>
<dbReference type="Pfam" id="PF00496">
    <property type="entry name" value="SBP_bac_5"/>
    <property type="match status" value="1"/>
</dbReference>
<feature type="domain" description="Solute-binding protein family 5" evidence="4">
    <location>
        <begin position="101"/>
        <end position="503"/>
    </location>
</feature>
<dbReference type="AlphaFoldDB" id="A0A6M1S8Z8"/>
<evidence type="ECO:0000256" key="2">
    <source>
        <dbReference type="ARBA" id="ARBA00005695"/>
    </source>
</evidence>
<dbReference type="PANTHER" id="PTHR30290:SF62">
    <property type="entry name" value="OLIGOPEPTIDE ABC TRANSPORTER, PERIPLASMIC OLIGOPEPTIDE-BINDING PROTEIN"/>
    <property type="match status" value="1"/>
</dbReference>
<organism evidence="5 6">
    <name type="scientific">Rhizobium daejeonense</name>
    <dbReference type="NCBI Taxonomy" id="240521"/>
    <lineage>
        <taxon>Bacteria</taxon>
        <taxon>Pseudomonadati</taxon>
        <taxon>Pseudomonadota</taxon>
        <taxon>Alphaproteobacteria</taxon>
        <taxon>Hyphomicrobiales</taxon>
        <taxon>Rhizobiaceae</taxon>
        <taxon>Rhizobium/Agrobacterium group</taxon>
        <taxon>Rhizobium</taxon>
    </lineage>
</organism>
<feature type="signal peptide" evidence="3">
    <location>
        <begin position="1"/>
        <end position="21"/>
    </location>
</feature>
<proteinExistence type="inferred from homology"/>
<dbReference type="SUPFAM" id="SSF53850">
    <property type="entry name" value="Periplasmic binding protein-like II"/>
    <property type="match status" value="1"/>
</dbReference>
<evidence type="ECO:0000313" key="5">
    <source>
        <dbReference type="EMBL" id="NGO65650.1"/>
    </source>
</evidence>
<dbReference type="InterPro" id="IPR000914">
    <property type="entry name" value="SBP_5_dom"/>
</dbReference>